<dbReference type="PROSITE" id="PS51257">
    <property type="entry name" value="PROKAR_LIPOPROTEIN"/>
    <property type="match status" value="1"/>
</dbReference>
<dbReference type="Proteomes" id="UP000192042">
    <property type="component" value="Chromosome I"/>
</dbReference>
<reference evidence="1 2" key="1">
    <citation type="submission" date="2017-03" db="EMBL/GenBank/DDBJ databases">
        <authorList>
            <person name="Afonso C.L."/>
            <person name="Miller P.J."/>
            <person name="Scott M.A."/>
            <person name="Spackman E."/>
            <person name="Goraichik I."/>
            <person name="Dimitrov K.M."/>
            <person name="Suarez D.L."/>
            <person name="Swayne D.E."/>
        </authorList>
    </citation>
    <scope>NUCLEOTIDE SEQUENCE [LARGE SCALE GENOMIC DNA]</scope>
    <source>
        <strain evidence="1">Genome sequencing of Nitrospira japonica strain NJ11</strain>
    </source>
</reference>
<dbReference type="EMBL" id="LT828648">
    <property type="protein sequence ID" value="SLM46492.1"/>
    <property type="molecule type" value="Genomic_DNA"/>
</dbReference>
<accession>A0A1W1I0I5</accession>
<dbReference type="RefSeq" id="WP_172834083.1">
    <property type="nucleotide sequence ID" value="NZ_LT828648.1"/>
</dbReference>
<keyword evidence="2" id="KW-1185">Reference proteome</keyword>
<dbReference type="KEGG" id="nja:NSJP_0320"/>
<proteinExistence type="predicted"/>
<dbReference type="AlphaFoldDB" id="A0A1W1I0I5"/>
<evidence type="ECO:0008006" key="3">
    <source>
        <dbReference type="Google" id="ProtNLM"/>
    </source>
</evidence>
<dbReference type="STRING" id="1325564.NSJP_0320"/>
<gene>
    <name evidence="1" type="ORF">NSJP_0320</name>
</gene>
<sequence length="182" mass="20085">MVRMQPWKMALVLAAAIMTAGCPRILYLDYQPTTSLKGHGQVQVDPFAYSGHPTGLVRMKEVESSSKDVEALYLSQDIGVFFTNALRGELTFAGYDVQPASPRIVSGKIDQFYLDYVGEQDQLFLIAATFYVAAKDGTSFTSSCRSSQQQPKYWMKTGLLIKSGITECVEQFMKAAQAAKAL</sequence>
<protein>
    <recommendedName>
        <fullName evidence="3">Lipoprotein</fullName>
    </recommendedName>
</protein>
<evidence type="ECO:0000313" key="2">
    <source>
        <dbReference type="Proteomes" id="UP000192042"/>
    </source>
</evidence>
<name>A0A1W1I0I5_9BACT</name>
<evidence type="ECO:0000313" key="1">
    <source>
        <dbReference type="EMBL" id="SLM46492.1"/>
    </source>
</evidence>
<organism evidence="1 2">
    <name type="scientific">Nitrospira japonica</name>
    <dbReference type="NCBI Taxonomy" id="1325564"/>
    <lineage>
        <taxon>Bacteria</taxon>
        <taxon>Pseudomonadati</taxon>
        <taxon>Nitrospirota</taxon>
        <taxon>Nitrospiria</taxon>
        <taxon>Nitrospirales</taxon>
        <taxon>Nitrospiraceae</taxon>
        <taxon>Nitrospira</taxon>
    </lineage>
</organism>